<comment type="caution">
    <text evidence="1">The sequence shown here is derived from an EMBL/GenBank/DDBJ whole genome shotgun (WGS) entry which is preliminary data.</text>
</comment>
<evidence type="ECO:0000313" key="1">
    <source>
        <dbReference type="EMBL" id="RNA16263.1"/>
    </source>
</evidence>
<evidence type="ECO:0000313" key="2">
    <source>
        <dbReference type="Proteomes" id="UP000276133"/>
    </source>
</evidence>
<proteinExistence type="predicted"/>
<sequence length="101" mass="11773">MAQNRGLNSNLLEYGFEILKDSLIKWVYIFPNHKLYHKNLISTLITSVKISENTIYAKIVLEPTIVYDICLITSPFFNFTDCSDENFAGWNDLTKFLLFQN</sequence>
<keyword evidence="2" id="KW-1185">Reference proteome</keyword>
<gene>
    <name evidence="1" type="ORF">BpHYR1_040380</name>
</gene>
<reference evidence="1 2" key="1">
    <citation type="journal article" date="2018" name="Sci. Rep.">
        <title>Genomic signatures of local adaptation to the degree of environmental predictability in rotifers.</title>
        <authorList>
            <person name="Franch-Gras L."/>
            <person name="Hahn C."/>
            <person name="Garcia-Roger E.M."/>
            <person name="Carmona M.J."/>
            <person name="Serra M."/>
            <person name="Gomez A."/>
        </authorList>
    </citation>
    <scope>NUCLEOTIDE SEQUENCE [LARGE SCALE GENOMIC DNA]</scope>
    <source>
        <strain evidence="1">HYR1</strain>
    </source>
</reference>
<name>A0A3M7QY80_BRAPC</name>
<accession>A0A3M7QY80</accession>
<dbReference type="Proteomes" id="UP000276133">
    <property type="component" value="Unassembled WGS sequence"/>
</dbReference>
<dbReference type="AlphaFoldDB" id="A0A3M7QY80"/>
<dbReference type="EMBL" id="REGN01004745">
    <property type="protein sequence ID" value="RNA16263.1"/>
    <property type="molecule type" value="Genomic_DNA"/>
</dbReference>
<organism evidence="1 2">
    <name type="scientific">Brachionus plicatilis</name>
    <name type="common">Marine rotifer</name>
    <name type="synonym">Brachionus muelleri</name>
    <dbReference type="NCBI Taxonomy" id="10195"/>
    <lineage>
        <taxon>Eukaryota</taxon>
        <taxon>Metazoa</taxon>
        <taxon>Spiralia</taxon>
        <taxon>Gnathifera</taxon>
        <taxon>Rotifera</taxon>
        <taxon>Eurotatoria</taxon>
        <taxon>Monogononta</taxon>
        <taxon>Pseudotrocha</taxon>
        <taxon>Ploima</taxon>
        <taxon>Brachionidae</taxon>
        <taxon>Brachionus</taxon>
    </lineage>
</organism>
<protein>
    <submittedName>
        <fullName evidence="1">Uncharacterized protein</fullName>
    </submittedName>
</protein>